<dbReference type="SUPFAM" id="SSF55785">
    <property type="entry name" value="PYP-like sensor domain (PAS domain)"/>
    <property type="match status" value="2"/>
</dbReference>
<dbReference type="RefSeq" id="WP_092740247.1">
    <property type="nucleotide sequence ID" value="NZ_FNOV01000007.1"/>
</dbReference>
<dbReference type="GO" id="GO:0000155">
    <property type="term" value="F:phosphorelay sensor kinase activity"/>
    <property type="evidence" value="ECO:0007669"/>
    <property type="project" value="InterPro"/>
</dbReference>
<evidence type="ECO:0000256" key="3">
    <source>
        <dbReference type="ARBA" id="ARBA00022553"/>
    </source>
</evidence>
<dbReference type="CDD" id="cd00130">
    <property type="entry name" value="PAS"/>
    <property type="match status" value="1"/>
</dbReference>
<dbReference type="Gene3D" id="1.10.287.130">
    <property type="match status" value="1"/>
</dbReference>
<dbReference type="InterPro" id="IPR001610">
    <property type="entry name" value="PAC"/>
</dbReference>
<dbReference type="SMART" id="SM00388">
    <property type="entry name" value="HisKA"/>
    <property type="match status" value="1"/>
</dbReference>
<dbReference type="OrthoDB" id="9766459at2"/>
<feature type="compositionally biased region" description="Polar residues" evidence="6">
    <location>
        <begin position="1"/>
        <end position="10"/>
    </location>
</feature>
<evidence type="ECO:0000256" key="4">
    <source>
        <dbReference type="ARBA" id="ARBA00022679"/>
    </source>
</evidence>
<dbReference type="EC" id="2.7.13.3" evidence="2"/>
<feature type="domain" description="PAC" evidence="8">
    <location>
        <begin position="281"/>
        <end position="333"/>
    </location>
</feature>
<sequence>MTADSTSSANPTPPARSAAQLARENEELRQQLFEAEELLEAIRTGAIDALAVQGPDGPRIFTLEGADQSYRTLIEQMNEGALLLAPDATVLYCNACLAGLLDAPLETLIGHSFEQFIPAEFRGYWQKLVAAGWAAKSKGGMPLCTTGGRLRPVALALNVLGQQEAPVLAVIVTDVSAQREISVIRARVMAQNALLEQQQLRLQAQVQEVAATTRILEGLPHIAWTASPQGENTYLNRRWFSYTGQNPQSLTPALIEAQLHPDDLPQAMLCWEQALAGGEFLELECRIRDAAGTYRWMLGRALPWHDEQGKIVQWIGTYTDIHEQKLALARIDEAQLELRDNNQQLTRINADLDNFIYTASHDLRSPITNIEGLLDTLRQELPASQRLGAVGPVLRMMQDSVDRFKRTIENLTDISKLQKESALPRTPVALASLIEDVRLDLQPLIQVAAGELTVDIAQCPTVTLAEKNLRSVVYNLLSNAFKYHDPARPARVLLRCRPAPDGLIALQVRDNGLGLDLREDRQLFTMFRRLHDHVEGSGIGLYMVKKMVENVGGRVEVESQLGEGSTFTVYLPK</sequence>
<dbReference type="InterPro" id="IPR013656">
    <property type="entry name" value="PAS_4"/>
</dbReference>
<keyword evidence="5" id="KW-0418">Kinase</keyword>
<dbReference type="InterPro" id="IPR004358">
    <property type="entry name" value="Sig_transdc_His_kin-like_C"/>
</dbReference>
<keyword evidence="3" id="KW-0597">Phosphoprotein</keyword>
<reference evidence="10" key="1">
    <citation type="submission" date="2016-10" db="EMBL/GenBank/DDBJ databases">
        <authorList>
            <person name="Varghese N."/>
            <person name="Submissions S."/>
        </authorList>
    </citation>
    <scope>NUCLEOTIDE SEQUENCE [LARGE SCALE GENOMIC DNA]</scope>
    <source>
        <strain evidence="10">CGMCC 1.8975</strain>
    </source>
</reference>
<dbReference type="InterPro" id="IPR035965">
    <property type="entry name" value="PAS-like_dom_sf"/>
</dbReference>
<evidence type="ECO:0000313" key="10">
    <source>
        <dbReference type="Proteomes" id="UP000199249"/>
    </source>
</evidence>
<evidence type="ECO:0000313" key="9">
    <source>
        <dbReference type="EMBL" id="SDY29114.1"/>
    </source>
</evidence>
<dbReference type="PRINTS" id="PR00344">
    <property type="entry name" value="BCTRLSENSOR"/>
</dbReference>
<dbReference type="SMART" id="SM00387">
    <property type="entry name" value="HATPase_c"/>
    <property type="match status" value="1"/>
</dbReference>
<dbReference type="Pfam" id="PF02518">
    <property type="entry name" value="HATPase_c"/>
    <property type="match status" value="1"/>
</dbReference>
<dbReference type="AlphaFoldDB" id="A0A1H3IQJ3"/>
<feature type="region of interest" description="Disordered" evidence="6">
    <location>
        <begin position="1"/>
        <end position="20"/>
    </location>
</feature>
<dbReference type="InterPro" id="IPR036097">
    <property type="entry name" value="HisK_dim/P_sf"/>
</dbReference>
<dbReference type="SUPFAM" id="SSF47384">
    <property type="entry name" value="Homodimeric domain of signal transducing histidine kinase"/>
    <property type="match status" value="1"/>
</dbReference>
<dbReference type="SMART" id="SM00086">
    <property type="entry name" value="PAC"/>
    <property type="match status" value="1"/>
</dbReference>
<dbReference type="InterPro" id="IPR003594">
    <property type="entry name" value="HATPase_dom"/>
</dbReference>
<dbReference type="Gene3D" id="3.30.565.10">
    <property type="entry name" value="Histidine kinase-like ATPase, C-terminal domain"/>
    <property type="match status" value="1"/>
</dbReference>
<dbReference type="InterPro" id="IPR005467">
    <property type="entry name" value="His_kinase_dom"/>
</dbReference>
<feature type="domain" description="Histidine kinase" evidence="7">
    <location>
        <begin position="358"/>
        <end position="573"/>
    </location>
</feature>
<dbReference type="PROSITE" id="PS50109">
    <property type="entry name" value="HIS_KIN"/>
    <property type="match status" value="1"/>
</dbReference>
<evidence type="ECO:0000256" key="5">
    <source>
        <dbReference type="ARBA" id="ARBA00022777"/>
    </source>
</evidence>
<dbReference type="Proteomes" id="UP000199249">
    <property type="component" value="Unassembled WGS sequence"/>
</dbReference>
<dbReference type="STRING" id="651662.SAMN04488069_10786"/>
<evidence type="ECO:0000256" key="1">
    <source>
        <dbReference type="ARBA" id="ARBA00000085"/>
    </source>
</evidence>
<dbReference type="InterPro" id="IPR052162">
    <property type="entry name" value="Sensor_kinase/Photoreceptor"/>
</dbReference>
<dbReference type="Pfam" id="PF08448">
    <property type="entry name" value="PAS_4"/>
    <property type="match status" value="1"/>
</dbReference>
<dbReference type="PANTHER" id="PTHR43304">
    <property type="entry name" value="PHYTOCHROME-LIKE PROTEIN CPH1"/>
    <property type="match status" value="1"/>
</dbReference>
<name>A0A1H3IQJ3_9BACT</name>
<evidence type="ECO:0000259" key="7">
    <source>
        <dbReference type="PROSITE" id="PS50109"/>
    </source>
</evidence>
<keyword evidence="10" id="KW-1185">Reference proteome</keyword>
<accession>A0A1H3IQJ3</accession>
<dbReference type="PANTHER" id="PTHR43304:SF1">
    <property type="entry name" value="PAC DOMAIN-CONTAINING PROTEIN"/>
    <property type="match status" value="1"/>
</dbReference>
<dbReference type="InterPro" id="IPR013655">
    <property type="entry name" value="PAS_fold_3"/>
</dbReference>
<comment type="catalytic activity">
    <reaction evidence="1">
        <text>ATP + protein L-histidine = ADP + protein N-phospho-L-histidine.</text>
        <dbReference type="EC" id="2.7.13.3"/>
    </reaction>
</comment>
<dbReference type="FunFam" id="3.30.450.20:FF:000099">
    <property type="entry name" value="Sensory box sensor histidine kinase"/>
    <property type="match status" value="1"/>
</dbReference>
<dbReference type="InterPro" id="IPR000700">
    <property type="entry name" value="PAS-assoc_C"/>
</dbReference>
<gene>
    <name evidence="9" type="ORF">SAMN04488069_10786</name>
</gene>
<evidence type="ECO:0000256" key="2">
    <source>
        <dbReference type="ARBA" id="ARBA00012438"/>
    </source>
</evidence>
<dbReference type="EMBL" id="FNOV01000007">
    <property type="protein sequence ID" value="SDY29114.1"/>
    <property type="molecule type" value="Genomic_DNA"/>
</dbReference>
<dbReference type="Pfam" id="PF00512">
    <property type="entry name" value="HisKA"/>
    <property type="match status" value="1"/>
</dbReference>
<dbReference type="Pfam" id="PF08447">
    <property type="entry name" value="PAS_3"/>
    <property type="match status" value="1"/>
</dbReference>
<dbReference type="CDD" id="cd00082">
    <property type="entry name" value="HisKA"/>
    <property type="match status" value="1"/>
</dbReference>
<dbReference type="PROSITE" id="PS50113">
    <property type="entry name" value="PAC"/>
    <property type="match status" value="1"/>
</dbReference>
<keyword evidence="4" id="KW-0808">Transferase</keyword>
<evidence type="ECO:0000259" key="8">
    <source>
        <dbReference type="PROSITE" id="PS50113"/>
    </source>
</evidence>
<dbReference type="SUPFAM" id="SSF55874">
    <property type="entry name" value="ATPase domain of HSP90 chaperone/DNA topoisomerase II/histidine kinase"/>
    <property type="match status" value="1"/>
</dbReference>
<dbReference type="InterPro" id="IPR036890">
    <property type="entry name" value="HATPase_C_sf"/>
</dbReference>
<protein>
    <recommendedName>
        <fullName evidence="2">histidine kinase</fullName>
        <ecNumber evidence="2">2.7.13.3</ecNumber>
    </recommendedName>
</protein>
<organism evidence="9 10">
    <name type="scientific">Hymenobacter psychrophilus</name>
    <dbReference type="NCBI Taxonomy" id="651662"/>
    <lineage>
        <taxon>Bacteria</taxon>
        <taxon>Pseudomonadati</taxon>
        <taxon>Bacteroidota</taxon>
        <taxon>Cytophagia</taxon>
        <taxon>Cytophagales</taxon>
        <taxon>Hymenobacteraceae</taxon>
        <taxon>Hymenobacter</taxon>
    </lineage>
</organism>
<dbReference type="InterPro" id="IPR003661">
    <property type="entry name" value="HisK_dim/P_dom"/>
</dbReference>
<dbReference type="Gene3D" id="3.30.450.20">
    <property type="entry name" value="PAS domain"/>
    <property type="match status" value="2"/>
</dbReference>
<proteinExistence type="predicted"/>
<dbReference type="InterPro" id="IPR000014">
    <property type="entry name" value="PAS"/>
</dbReference>
<dbReference type="NCBIfam" id="TIGR00229">
    <property type="entry name" value="sensory_box"/>
    <property type="match status" value="1"/>
</dbReference>
<dbReference type="SMART" id="SM00091">
    <property type="entry name" value="PAS"/>
    <property type="match status" value="2"/>
</dbReference>
<evidence type="ECO:0000256" key="6">
    <source>
        <dbReference type="SAM" id="MobiDB-lite"/>
    </source>
</evidence>